<evidence type="ECO:0000313" key="6">
    <source>
        <dbReference type="Proteomes" id="UP000245166"/>
    </source>
</evidence>
<name>A0A2U1ZR72_9MICO</name>
<feature type="compositionally biased region" description="Pro residues" evidence="2">
    <location>
        <begin position="281"/>
        <end position="294"/>
    </location>
</feature>
<dbReference type="RefSeq" id="WP_109227877.1">
    <property type="nucleotide sequence ID" value="NZ_PYHR01000002.1"/>
</dbReference>
<keyword evidence="6" id="KW-1185">Reference proteome</keyword>
<dbReference type="PROSITE" id="PS50006">
    <property type="entry name" value="FHA_DOMAIN"/>
    <property type="match status" value="1"/>
</dbReference>
<dbReference type="InterPro" id="IPR008984">
    <property type="entry name" value="SMAD_FHA_dom_sf"/>
</dbReference>
<dbReference type="EMBL" id="PYHR01000002">
    <property type="protein sequence ID" value="PWD49494.1"/>
    <property type="molecule type" value="Genomic_DNA"/>
</dbReference>
<proteinExistence type="predicted"/>
<feature type="transmembrane region" description="Helical" evidence="3">
    <location>
        <begin position="139"/>
        <end position="160"/>
    </location>
</feature>
<comment type="caution">
    <text evidence="5">The sequence shown here is derived from an EMBL/GenBank/DDBJ whole genome shotgun (WGS) entry which is preliminary data.</text>
</comment>
<gene>
    <name evidence="5" type="ORF">C8046_00910</name>
</gene>
<feature type="compositionally biased region" description="Pro residues" evidence="2">
    <location>
        <begin position="241"/>
        <end position="269"/>
    </location>
</feature>
<reference evidence="5 6" key="1">
    <citation type="submission" date="2018-03" db="EMBL/GenBank/DDBJ databases">
        <title>Genome assembly of novel Miniimonas species PCH200.</title>
        <authorList>
            <person name="Thakur V."/>
            <person name="Kumar V."/>
            <person name="Singh D."/>
        </authorList>
    </citation>
    <scope>NUCLEOTIDE SEQUENCE [LARGE SCALE GENOMIC DNA]</scope>
    <source>
        <strain evidence="5 6">PCH200</strain>
    </source>
</reference>
<feature type="transmembrane region" description="Helical" evidence="3">
    <location>
        <begin position="84"/>
        <end position="105"/>
    </location>
</feature>
<dbReference type="Proteomes" id="UP000245166">
    <property type="component" value="Unassembled WGS sequence"/>
</dbReference>
<keyword evidence="1" id="KW-0597">Phosphoprotein</keyword>
<keyword evidence="3" id="KW-0472">Membrane</keyword>
<evidence type="ECO:0000256" key="2">
    <source>
        <dbReference type="SAM" id="MobiDB-lite"/>
    </source>
</evidence>
<sequence length="427" mass="42829">MALLDSTPARARPFLGEAYRRPRVAGSGGEALRQEAVGTLTATLARPGRLVRQVVALLAVNAGLVVLLRRWLVDAGAGVGVPGGSVTGTLGGVALLLGGLLLAAGPVREGSTTTRALQGWLVGAPTPPTLGALLRPTGVVRLVGCGVLVLGVLASVATTVLGGPPAPTAGQVVAGLVTTVPALVTLALAAVGTRRLAQGRRGHDVRGRGDVAEQAASFAPLDSPAAGAGWVAPSPYPNAAPAPVASPVPPPPPPPSPPVPLVPGAPSPLPATTTERAPRAVVPPPALAPAPAPSQTPSSDLPEHTTVRPVPSPSVPVVVVLDDGQDPRVLGPGRWLVGRAPRAREGEEGLLPLVVTDPGVSKTHALLEVGEHEVTVTDRASSNGTAVVWAAGRRRLHPWEGAVVGPGETVTLGAVAIRVEAVDHRSA</sequence>
<organism evidence="5 6">
    <name type="scientific">Serinibacter arcticus</name>
    <dbReference type="NCBI Taxonomy" id="1655435"/>
    <lineage>
        <taxon>Bacteria</taxon>
        <taxon>Bacillati</taxon>
        <taxon>Actinomycetota</taxon>
        <taxon>Actinomycetes</taxon>
        <taxon>Micrococcales</taxon>
        <taxon>Beutenbergiaceae</taxon>
        <taxon>Serinibacter</taxon>
    </lineage>
</organism>
<feature type="region of interest" description="Disordered" evidence="2">
    <location>
        <begin position="241"/>
        <end position="310"/>
    </location>
</feature>
<evidence type="ECO:0000256" key="3">
    <source>
        <dbReference type="SAM" id="Phobius"/>
    </source>
</evidence>
<dbReference type="SUPFAM" id="SSF49879">
    <property type="entry name" value="SMAD/FHA domain"/>
    <property type="match status" value="1"/>
</dbReference>
<evidence type="ECO:0000313" key="5">
    <source>
        <dbReference type="EMBL" id="PWD49494.1"/>
    </source>
</evidence>
<accession>A0A2U1ZR72</accession>
<keyword evidence="3" id="KW-0812">Transmembrane</keyword>
<dbReference type="Pfam" id="PF00498">
    <property type="entry name" value="FHA"/>
    <property type="match status" value="1"/>
</dbReference>
<dbReference type="CDD" id="cd00060">
    <property type="entry name" value="FHA"/>
    <property type="match status" value="1"/>
</dbReference>
<evidence type="ECO:0000256" key="1">
    <source>
        <dbReference type="ARBA" id="ARBA00022553"/>
    </source>
</evidence>
<feature type="domain" description="FHA" evidence="4">
    <location>
        <begin position="335"/>
        <end position="387"/>
    </location>
</feature>
<feature type="transmembrane region" description="Helical" evidence="3">
    <location>
        <begin position="54"/>
        <end position="72"/>
    </location>
</feature>
<feature type="transmembrane region" description="Helical" evidence="3">
    <location>
        <begin position="172"/>
        <end position="191"/>
    </location>
</feature>
<keyword evidence="3" id="KW-1133">Transmembrane helix</keyword>
<dbReference type="AlphaFoldDB" id="A0A2U1ZR72"/>
<protein>
    <recommendedName>
        <fullName evidence="4">FHA domain-containing protein</fullName>
    </recommendedName>
</protein>
<evidence type="ECO:0000259" key="4">
    <source>
        <dbReference type="PROSITE" id="PS50006"/>
    </source>
</evidence>
<dbReference type="OrthoDB" id="3254248at2"/>
<dbReference type="InterPro" id="IPR000253">
    <property type="entry name" value="FHA_dom"/>
</dbReference>
<dbReference type="Gene3D" id="2.60.200.20">
    <property type="match status" value="1"/>
</dbReference>